<keyword evidence="5 7" id="KW-1133">Transmembrane helix</keyword>
<dbReference type="InterPro" id="IPR050366">
    <property type="entry name" value="BP-dependent_transpt_permease"/>
</dbReference>
<dbReference type="OrthoDB" id="9797472at2"/>
<dbReference type="InterPro" id="IPR000515">
    <property type="entry name" value="MetI-like"/>
</dbReference>
<protein>
    <submittedName>
        <fullName evidence="9">Peptide/nickel transport system permease protein</fullName>
    </submittedName>
</protein>
<dbReference type="Pfam" id="PF00528">
    <property type="entry name" value="BPD_transp_1"/>
    <property type="match status" value="1"/>
</dbReference>
<comment type="similarity">
    <text evidence="7">Belongs to the binding-protein-dependent transport system permease family.</text>
</comment>
<dbReference type="EMBL" id="FQXD01000001">
    <property type="protein sequence ID" value="SHG75673.1"/>
    <property type="molecule type" value="Genomic_DNA"/>
</dbReference>
<proteinExistence type="inferred from homology"/>
<feature type="transmembrane region" description="Helical" evidence="7">
    <location>
        <begin position="115"/>
        <end position="142"/>
    </location>
</feature>
<evidence type="ECO:0000256" key="2">
    <source>
        <dbReference type="ARBA" id="ARBA00022448"/>
    </source>
</evidence>
<name>A0A1M5MG38_9BACI</name>
<feature type="transmembrane region" description="Helical" evidence="7">
    <location>
        <begin position="187"/>
        <end position="212"/>
    </location>
</feature>
<evidence type="ECO:0000256" key="7">
    <source>
        <dbReference type="RuleBase" id="RU363032"/>
    </source>
</evidence>
<keyword evidence="10" id="KW-1185">Reference proteome</keyword>
<feature type="transmembrane region" description="Helical" evidence="7">
    <location>
        <begin position="232"/>
        <end position="253"/>
    </location>
</feature>
<sequence length="259" mass="28819">MVRRIACFFPIICLGFLVFTIIMGILFTPYDPYEVNTQEELTPPSSEHWFGTDHLGRDVLTRIVFGASYTLLFPAIVLLLSSLLGVVIGLISTIGRKVDLLTTAIMDSFSSIPSFLVAIIFAGLLGPGMVSTLFAILVSWWVHYARIVRNTSMIIRNQPFILSAQLSGTFGVKLIRKHIFPNALPIVRELIFLDMGTIILMISSLSFLGLGAQPPIPDWGGMILDGKSYIQIAPWVALIPSVFITIFVMLFYFMGRRVQ</sequence>
<evidence type="ECO:0000256" key="5">
    <source>
        <dbReference type="ARBA" id="ARBA00022989"/>
    </source>
</evidence>
<evidence type="ECO:0000259" key="8">
    <source>
        <dbReference type="PROSITE" id="PS50928"/>
    </source>
</evidence>
<dbReference type="SUPFAM" id="SSF161098">
    <property type="entry name" value="MetI-like"/>
    <property type="match status" value="1"/>
</dbReference>
<gene>
    <name evidence="9" type="ORF">SAMN05421807_101473</name>
</gene>
<dbReference type="AlphaFoldDB" id="A0A1M5MG38"/>
<dbReference type="PANTHER" id="PTHR43386">
    <property type="entry name" value="OLIGOPEPTIDE TRANSPORT SYSTEM PERMEASE PROTEIN APPC"/>
    <property type="match status" value="1"/>
</dbReference>
<keyword evidence="2 7" id="KW-0813">Transport</keyword>
<evidence type="ECO:0000256" key="1">
    <source>
        <dbReference type="ARBA" id="ARBA00004651"/>
    </source>
</evidence>
<feature type="domain" description="ABC transmembrane type-1" evidence="8">
    <location>
        <begin position="67"/>
        <end position="255"/>
    </location>
</feature>
<keyword evidence="6 7" id="KW-0472">Membrane</keyword>
<reference evidence="10" key="1">
    <citation type="submission" date="2016-11" db="EMBL/GenBank/DDBJ databases">
        <authorList>
            <person name="Varghese N."/>
            <person name="Submissions S."/>
        </authorList>
    </citation>
    <scope>NUCLEOTIDE SEQUENCE [LARGE SCALE GENOMIC DNA]</scope>
    <source>
        <strain evidence="10">CGMCC 1.6496</strain>
    </source>
</reference>
<dbReference type="GO" id="GO:0055085">
    <property type="term" value="P:transmembrane transport"/>
    <property type="evidence" value="ECO:0007669"/>
    <property type="project" value="InterPro"/>
</dbReference>
<dbReference type="PROSITE" id="PS50928">
    <property type="entry name" value="ABC_TM1"/>
    <property type="match status" value="1"/>
</dbReference>
<evidence type="ECO:0000256" key="4">
    <source>
        <dbReference type="ARBA" id="ARBA00022692"/>
    </source>
</evidence>
<accession>A0A1M5MG38</accession>
<keyword evidence="3" id="KW-1003">Cell membrane</keyword>
<feature type="transmembrane region" description="Helical" evidence="7">
    <location>
        <begin position="71"/>
        <end position="94"/>
    </location>
</feature>
<keyword evidence="4 7" id="KW-0812">Transmembrane</keyword>
<dbReference type="CDD" id="cd06261">
    <property type="entry name" value="TM_PBP2"/>
    <property type="match status" value="1"/>
</dbReference>
<dbReference type="GO" id="GO:0005886">
    <property type="term" value="C:plasma membrane"/>
    <property type="evidence" value="ECO:0007669"/>
    <property type="project" value="UniProtKB-SubCell"/>
</dbReference>
<comment type="subcellular location">
    <subcellularLocation>
        <location evidence="1 7">Cell membrane</location>
        <topology evidence="1 7">Multi-pass membrane protein</topology>
    </subcellularLocation>
</comment>
<feature type="transmembrane region" description="Helical" evidence="7">
    <location>
        <begin position="7"/>
        <end position="27"/>
    </location>
</feature>
<evidence type="ECO:0000256" key="3">
    <source>
        <dbReference type="ARBA" id="ARBA00022475"/>
    </source>
</evidence>
<dbReference type="RefSeq" id="WP_073004776.1">
    <property type="nucleotide sequence ID" value="NZ_FQXD01000001.1"/>
</dbReference>
<organism evidence="9 10">
    <name type="scientific">Virgibacillus chiguensis</name>
    <dbReference type="NCBI Taxonomy" id="411959"/>
    <lineage>
        <taxon>Bacteria</taxon>
        <taxon>Bacillati</taxon>
        <taxon>Bacillota</taxon>
        <taxon>Bacilli</taxon>
        <taxon>Bacillales</taxon>
        <taxon>Bacillaceae</taxon>
        <taxon>Virgibacillus</taxon>
    </lineage>
</organism>
<dbReference type="PANTHER" id="PTHR43386:SF1">
    <property type="entry name" value="D,D-DIPEPTIDE TRANSPORT SYSTEM PERMEASE PROTEIN DDPC-RELATED"/>
    <property type="match status" value="1"/>
</dbReference>
<dbReference type="Proteomes" id="UP000184079">
    <property type="component" value="Unassembled WGS sequence"/>
</dbReference>
<dbReference type="InterPro" id="IPR035906">
    <property type="entry name" value="MetI-like_sf"/>
</dbReference>
<evidence type="ECO:0000313" key="9">
    <source>
        <dbReference type="EMBL" id="SHG75673.1"/>
    </source>
</evidence>
<dbReference type="Gene3D" id="1.10.3720.10">
    <property type="entry name" value="MetI-like"/>
    <property type="match status" value="1"/>
</dbReference>
<evidence type="ECO:0000313" key="10">
    <source>
        <dbReference type="Proteomes" id="UP000184079"/>
    </source>
</evidence>
<evidence type="ECO:0000256" key="6">
    <source>
        <dbReference type="ARBA" id="ARBA00023136"/>
    </source>
</evidence>